<accession>A0ABD0JC49</accession>
<comment type="caution">
    <text evidence="1">The sequence shown here is derived from an EMBL/GenBank/DDBJ whole genome shotgun (WGS) entry which is preliminary data.</text>
</comment>
<sequence length="116" mass="13273">MLIISFGSHIQQSNCCFFYGYTGKPTKDPAHVRRLNDRKVGPDILFDDDTLLFESKDTFLSNPNNKQRFIDKLSKALMENGFHTAHASGDADCLIVQTSLKRARLRVTGCSDWRRY</sequence>
<dbReference type="Proteomes" id="UP001519460">
    <property type="component" value="Unassembled WGS sequence"/>
</dbReference>
<dbReference type="EMBL" id="JACVVK020000507">
    <property type="protein sequence ID" value="KAK7469696.1"/>
    <property type="molecule type" value="Genomic_DNA"/>
</dbReference>
<evidence type="ECO:0000313" key="1">
    <source>
        <dbReference type="EMBL" id="KAK7469696.1"/>
    </source>
</evidence>
<dbReference type="AlphaFoldDB" id="A0ABD0JC49"/>
<proteinExistence type="predicted"/>
<keyword evidence="2" id="KW-1185">Reference proteome</keyword>
<protein>
    <submittedName>
        <fullName evidence="1">Uncharacterized protein</fullName>
    </submittedName>
</protein>
<reference evidence="1 2" key="1">
    <citation type="journal article" date="2023" name="Sci. Data">
        <title>Genome assembly of the Korean intertidal mud-creeper Batillaria attramentaria.</title>
        <authorList>
            <person name="Patra A.K."/>
            <person name="Ho P.T."/>
            <person name="Jun S."/>
            <person name="Lee S.J."/>
            <person name="Kim Y."/>
            <person name="Won Y.J."/>
        </authorList>
    </citation>
    <scope>NUCLEOTIDE SEQUENCE [LARGE SCALE GENOMIC DNA]</scope>
    <source>
        <strain evidence="1">Wonlab-2016</strain>
    </source>
</reference>
<name>A0ABD0JC49_9CAEN</name>
<evidence type="ECO:0000313" key="2">
    <source>
        <dbReference type="Proteomes" id="UP001519460"/>
    </source>
</evidence>
<organism evidence="1 2">
    <name type="scientific">Batillaria attramentaria</name>
    <dbReference type="NCBI Taxonomy" id="370345"/>
    <lineage>
        <taxon>Eukaryota</taxon>
        <taxon>Metazoa</taxon>
        <taxon>Spiralia</taxon>
        <taxon>Lophotrochozoa</taxon>
        <taxon>Mollusca</taxon>
        <taxon>Gastropoda</taxon>
        <taxon>Caenogastropoda</taxon>
        <taxon>Sorbeoconcha</taxon>
        <taxon>Cerithioidea</taxon>
        <taxon>Batillariidae</taxon>
        <taxon>Batillaria</taxon>
    </lineage>
</organism>
<gene>
    <name evidence="1" type="ORF">BaRGS_00036278</name>
</gene>